<evidence type="ECO:0000256" key="2">
    <source>
        <dbReference type="ARBA" id="ARBA00022475"/>
    </source>
</evidence>
<dbReference type="InterPro" id="IPR036259">
    <property type="entry name" value="MFS_trans_sf"/>
</dbReference>
<dbReference type="Pfam" id="PF00027">
    <property type="entry name" value="cNMP_binding"/>
    <property type="match status" value="1"/>
</dbReference>
<feature type="transmembrane region" description="Helical" evidence="7">
    <location>
        <begin position="407"/>
        <end position="428"/>
    </location>
</feature>
<evidence type="ECO:0000259" key="8">
    <source>
        <dbReference type="PROSITE" id="PS50042"/>
    </source>
</evidence>
<dbReference type="PANTHER" id="PTHR23513">
    <property type="entry name" value="INTEGRAL MEMBRANE EFFLUX PROTEIN-RELATED"/>
    <property type="match status" value="1"/>
</dbReference>
<dbReference type="Pfam" id="PF07690">
    <property type="entry name" value="MFS_1"/>
    <property type="match status" value="1"/>
</dbReference>
<dbReference type="RefSeq" id="WP_343920633.1">
    <property type="nucleotide sequence ID" value="NZ_BAAAJT010000002.1"/>
</dbReference>
<dbReference type="Gene3D" id="2.60.120.10">
    <property type="entry name" value="Jelly Rolls"/>
    <property type="match status" value="1"/>
</dbReference>
<dbReference type="InterPro" id="IPR014710">
    <property type="entry name" value="RmlC-like_jellyroll"/>
</dbReference>
<feature type="transmembrane region" description="Helical" evidence="7">
    <location>
        <begin position="66"/>
        <end position="85"/>
    </location>
</feature>
<evidence type="ECO:0000256" key="5">
    <source>
        <dbReference type="ARBA" id="ARBA00023136"/>
    </source>
</evidence>
<dbReference type="Gene3D" id="1.20.1250.20">
    <property type="entry name" value="MFS general substrate transporter like domains"/>
    <property type="match status" value="2"/>
</dbReference>
<feature type="transmembrane region" description="Helical" evidence="7">
    <location>
        <begin position="373"/>
        <end position="400"/>
    </location>
</feature>
<evidence type="ECO:0000256" key="1">
    <source>
        <dbReference type="ARBA" id="ARBA00004651"/>
    </source>
</evidence>
<name>A0ABW4TPC9_9ACTN</name>
<feature type="region of interest" description="Disordered" evidence="6">
    <location>
        <begin position="209"/>
        <end position="232"/>
    </location>
</feature>
<dbReference type="InterPro" id="IPR018488">
    <property type="entry name" value="cNMP-bd_CS"/>
</dbReference>
<comment type="caution">
    <text evidence="9">The sequence shown here is derived from an EMBL/GenBank/DDBJ whole genome shotgun (WGS) entry which is preliminary data.</text>
</comment>
<dbReference type="SUPFAM" id="SSF51206">
    <property type="entry name" value="cAMP-binding domain-like"/>
    <property type="match status" value="1"/>
</dbReference>
<evidence type="ECO:0000256" key="6">
    <source>
        <dbReference type="SAM" id="MobiDB-lite"/>
    </source>
</evidence>
<keyword evidence="3 7" id="KW-0812">Transmembrane</keyword>
<feature type="domain" description="Cyclic nucleotide-binding" evidence="8">
    <location>
        <begin position="448"/>
        <end position="546"/>
    </location>
</feature>
<dbReference type="SUPFAM" id="SSF103473">
    <property type="entry name" value="MFS general substrate transporter"/>
    <property type="match status" value="1"/>
</dbReference>
<keyword evidence="5 7" id="KW-0472">Membrane</keyword>
<keyword evidence="4 7" id="KW-1133">Transmembrane helix</keyword>
<feature type="transmembrane region" description="Helical" evidence="7">
    <location>
        <begin position="252"/>
        <end position="277"/>
    </location>
</feature>
<dbReference type="Proteomes" id="UP001597351">
    <property type="component" value="Unassembled WGS sequence"/>
</dbReference>
<gene>
    <name evidence="9" type="ORF">ACFSDE_17030</name>
</gene>
<dbReference type="InterPro" id="IPR011701">
    <property type="entry name" value="MFS"/>
</dbReference>
<comment type="subcellular location">
    <subcellularLocation>
        <location evidence="1">Cell membrane</location>
        <topology evidence="1">Multi-pass membrane protein</topology>
    </subcellularLocation>
</comment>
<organism evidence="9 10">
    <name type="scientific">Nocardioides aestuarii</name>
    <dbReference type="NCBI Taxonomy" id="252231"/>
    <lineage>
        <taxon>Bacteria</taxon>
        <taxon>Bacillati</taxon>
        <taxon>Actinomycetota</taxon>
        <taxon>Actinomycetes</taxon>
        <taxon>Propionibacteriales</taxon>
        <taxon>Nocardioidaceae</taxon>
        <taxon>Nocardioides</taxon>
    </lineage>
</organism>
<dbReference type="SMART" id="SM00100">
    <property type="entry name" value="cNMP"/>
    <property type="match status" value="1"/>
</dbReference>
<dbReference type="EMBL" id="JBHUGD010000003">
    <property type="protein sequence ID" value="MFD1948510.1"/>
    <property type="molecule type" value="Genomic_DNA"/>
</dbReference>
<dbReference type="CDD" id="cd06173">
    <property type="entry name" value="MFS_MefA_like"/>
    <property type="match status" value="1"/>
</dbReference>
<keyword evidence="2" id="KW-1003">Cell membrane</keyword>
<evidence type="ECO:0000256" key="4">
    <source>
        <dbReference type="ARBA" id="ARBA00022989"/>
    </source>
</evidence>
<dbReference type="InterPro" id="IPR018490">
    <property type="entry name" value="cNMP-bd_dom_sf"/>
</dbReference>
<accession>A0ABW4TPC9</accession>
<sequence>MASDEGQSAAGRPGRQSAWRAVLGNPDLRRVQLAFLGSAVGDWAYATAIIVWAYDAGGASAVGVWMGVRLVLGALTTPLGALLADRWPRKRLMMLTDGVRALLVTVAAVFVALDVLPLVVFVCATLASLLASPFLIAQRSLLPSLARTPAELSAANGVHSTIDSLAAFVGPALAAALLVATDVPVVLMANVLTFLWSLALVSRISTDGAPGRGGAGTDEARSGAESGADDPATEGFVKETLAGFVLIGRDRVLLLTTLQVSLQTVVAGALPVLLVVMADDILGSPDTGFGLLNAVIGVGSVVGGVLAIARASRPTLGRDLTVGVVMWSLPLLLVSLWPTGLSCLIAAALIGIANPLVDVNLDTILQRIAPDELLGRVFGAVESCFIATMAVGALLVPLLLQVTSLRTTLVVIAIPVGLLALVGLPAMIRFDARMVEPPGLALVRGLDLFAPLDPATTEQLARSLEERRYDRGDVLVREGEPSDLFYVVASGRVEVTQAGRVLREESVGEYFGEIGLLRDVPRTATVTALEPTVVVTLARAAFLEAVSGHRESGLVAEAVVRRRLGA</sequence>
<dbReference type="InterPro" id="IPR000595">
    <property type="entry name" value="cNMP-bd_dom"/>
</dbReference>
<feature type="transmembrane region" description="Helical" evidence="7">
    <location>
        <begin position="320"/>
        <end position="353"/>
    </location>
</feature>
<dbReference type="PRINTS" id="PR00103">
    <property type="entry name" value="CAMPKINASE"/>
</dbReference>
<dbReference type="PROSITE" id="PS50042">
    <property type="entry name" value="CNMP_BINDING_3"/>
    <property type="match status" value="1"/>
</dbReference>
<feature type="transmembrane region" description="Helical" evidence="7">
    <location>
        <begin position="33"/>
        <end position="54"/>
    </location>
</feature>
<evidence type="ECO:0000256" key="3">
    <source>
        <dbReference type="ARBA" id="ARBA00022692"/>
    </source>
</evidence>
<reference evidence="10" key="1">
    <citation type="journal article" date="2019" name="Int. J. Syst. Evol. Microbiol.">
        <title>The Global Catalogue of Microorganisms (GCM) 10K type strain sequencing project: providing services to taxonomists for standard genome sequencing and annotation.</title>
        <authorList>
            <consortium name="The Broad Institute Genomics Platform"/>
            <consortium name="The Broad Institute Genome Sequencing Center for Infectious Disease"/>
            <person name="Wu L."/>
            <person name="Ma J."/>
        </authorList>
    </citation>
    <scope>NUCLEOTIDE SEQUENCE [LARGE SCALE GENOMIC DNA]</scope>
    <source>
        <strain evidence="10">CGMCC 1.12477</strain>
    </source>
</reference>
<dbReference type="PANTHER" id="PTHR23513:SF6">
    <property type="entry name" value="MAJOR FACILITATOR SUPERFAMILY ASSOCIATED DOMAIN-CONTAINING PROTEIN"/>
    <property type="match status" value="1"/>
</dbReference>
<evidence type="ECO:0000313" key="9">
    <source>
        <dbReference type="EMBL" id="MFD1948510.1"/>
    </source>
</evidence>
<proteinExistence type="predicted"/>
<keyword evidence="10" id="KW-1185">Reference proteome</keyword>
<feature type="transmembrane region" description="Helical" evidence="7">
    <location>
        <begin position="289"/>
        <end position="308"/>
    </location>
</feature>
<dbReference type="PROSITE" id="PS00889">
    <property type="entry name" value="CNMP_BINDING_2"/>
    <property type="match status" value="1"/>
</dbReference>
<protein>
    <submittedName>
        <fullName evidence="9">MFS transporter</fullName>
    </submittedName>
</protein>
<evidence type="ECO:0000256" key="7">
    <source>
        <dbReference type="SAM" id="Phobius"/>
    </source>
</evidence>
<dbReference type="CDD" id="cd00038">
    <property type="entry name" value="CAP_ED"/>
    <property type="match status" value="1"/>
</dbReference>
<evidence type="ECO:0000313" key="10">
    <source>
        <dbReference type="Proteomes" id="UP001597351"/>
    </source>
</evidence>